<name>A0A147HWA7_9SPHN</name>
<dbReference type="EMBL" id="LDTD01000075">
    <property type="protein sequence ID" value="KTT69220.1"/>
    <property type="molecule type" value="Genomic_DNA"/>
</dbReference>
<gene>
    <name evidence="1" type="ORF">NS319_11015</name>
</gene>
<dbReference type="PATRIC" id="fig|33051.3.peg.3405"/>
<protein>
    <submittedName>
        <fullName evidence="1">Uncharacterized protein</fullName>
    </submittedName>
</protein>
<organism evidence="1 2">
    <name type="scientific">Sphingomonas sanguinis</name>
    <dbReference type="NCBI Taxonomy" id="33051"/>
    <lineage>
        <taxon>Bacteria</taxon>
        <taxon>Pseudomonadati</taxon>
        <taxon>Pseudomonadota</taxon>
        <taxon>Alphaproteobacteria</taxon>
        <taxon>Sphingomonadales</taxon>
        <taxon>Sphingomonadaceae</taxon>
        <taxon>Sphingomonas</taxon>
    </lineage>
</organism>
<evidence type="ECO:0000313" key="1">
    <source>
        <dbReference type="EMBL" id="KTT69220.1"/>
    </source>
</evidence>
<sequence length="231" mass="26060">MERSFVERALALPGRIVDQAETSIKDYAVSEWERAKAAAEMLVRLPHHLADMLADSWRGPDVRALTARERLTIVDVFGYRARPELLRIVNGPGLSSIVRAAFRNGNPAITIGNTIYLNPASKWPARDLTTTRDGSGAALLVHEVMHTIQYRELGYARFLARYGGDMATTKGDAHEMYRYYKRHRSFDGEMLEGQAEMVGDYHGLQNNADPKLKARRDDLRRRLKGTGIYGL</sequence>
<reference evidence="1 2" key="1">
    <citation type="journal article" date="2016" name="Front. Microbiol.">
        <title>Genomic Resource of Rice Seed Associated Bacteria.</title>
        <authorList>
            <person name="Midha S."/>
            <person name="Bansal K."/>
            <person name="Sharma S."/>
            <person name="Kumar N."/>
            <person name="Patil P.P."/>
            <person name="Chaudhry V."/>
            <person name="Patil P.B."/>
        </authorList>
    </citation>
    <scope>NUCLEOTIDE SEQUENCE [LARGE SCALE GENOMIC DNA]</scope>
    <source>
        <strain evidence="1 2">NS319</strain>
    </source>
</reference>
<evidence type="ECO:0000313" key="2">
    <source>
        <dbReference type="Proteomes" id="UP000072867"/>
    </source>
</evidence>
<comment type="caution">
    <text evidence="1">The sequence shown here is derived from an EMBL/GenBank/DDBJ whole genome shotgun (WGS) entry which is preliminary data.</text>
</comment>
<dbReference type="AlphaFoldDB" id="A0A147HWA7"/>
<accession>A0A147HWA7</accession>
<proteinExistence type="predicted"/>
<dbReference type="Proteomes" id="UP000072867">
    <property type="component" value="Unassembled WGS sequence"/>
</dbReference>